<organism evidence="1">
    <name type="scientific">freshwater metagenome</name>
    <dbReference type="NCBI Taxonomy" id="449393"/>
    <lineage>
        <taxon>unclassified sequences</taxon>
        <taxon>metagenomes</taxon>
        <taxon>ecological metagenomes</taxon>
    </lineage>
</organism>
<dbReference type="EMBL" id="CAEZTD010000193">
    <property type="protein sequence ID" value="CAB4576027.1"/>
    <property type="molecule type" value="Genomic_DNA"/>
</dbReference>
<protein>
    <submittedName>
        <fullName evidence="1">Unannotated protein</fullName>
    </submittedName>
</protein>
<name>A0A6J6EIU4_9ZZZZ</name>
<accession>A0A6J6EIU4</accession>
<gene>
    <name evidence="1" type="ORF">UFOPK1591_01571</name>
</gene>
<evidence type="ECO:0000313" key="1">
    <source>
        <dbReference type="EMBL" id="CAB4576027.1"/>
    </source>
</evidence>
<proteinExistence type="predicted"/>
<dbReference type="AlphaFoldDB" id="A0A6J6EIU4"/>
<sequence length="86" mass="8974">MIDFAVTLRTTGVTSPPSVETATEISTDPCLMSTLSPQVTLASGTSMNAAATALTTRSLTETRTGETELICSRIASRASTLHSVVR</sequence>
<reference evidence="1" key="1">
    <citation type="submission" date="2020-05" db="EMBL/GenBank/DDBJ databases">
        <authorList>
            <person name="Chiriac C."/>
            <person name="Salcher M."/>
            <person name="Ghai R."/>
            <person name="Kavagutti S V."/>
        </authorList>
    </citation>
    <scope>NUCLEOTIDE SEQUENCE</scope>
</reference>